<reference evidence="2" key="1">
    <citation type="submission" date="2020-11" db="EMBL/GenBank/DDBJ databases">
        <authorList>
            <consortium name="DOE Joint Genome Institute"/>
            <person name="Ahrendt S."/>
            <person name="Riley R."/>
            <person name="Andreopoulos W."/>
            <person name="LaButti K."/>
            <person name="Pangilinan J."/>
            <person name="Ruiz-duenas F.J."/>
            <person name="Barrasa J.M."/>
            <person name="Sanchez-Garcia M."/>
            <person name="Camarero S."/>
            <person name="Miyauchi S."/>
            <person name="Serrano A."/>
            <person name="Linde D."/>
            <person name="Babiker R."/>
            <person name="Drula E."/>
            <person name="Ayuso-Fernandez I."/>
            <person name="Pacheco R."/>
            <person name="Padilla G."/>
            <person name="Ferreira P."/>
            <person name="Barriuso J."/>
            <person name="Kellner H."/>
            <person name="Castanera R."/>
            <person name="Alfaro M."/>
            <person name="Ramirez L."/>
            <person name="Pisabarro A.G."/>
            <person name="Kuo A."/>
            <person name="Tritt A."/>
            <person name="Lipzen A."/>
            <person name="He G."/>
            <person name="Yan M."/>
            <person name="Ng V."/>
            <person name="Cullen D."/>
            <person name="Martin F."/>
            <person name="Rosso M.-N."/>
            <person name="Henrissat B."/>
            <person name="Hibbett D."/>
            <person name="Martinez A.T."/>
            <person name="Grigoriev I.V."/>
        </authorList>
    </citation>
    <scope>NUCLEOTIDE SEQUENCE</scope>
    <source>
        <strain evidence="2">AH 44721</strain>
    </source>
</reference>
<dbReference type="GO" id="GO:0051016">
    <property type="term" value="P:barbed-end actin filament capping"/>
    <property type="evidence" value="ECO:0007669"/>
    <property type="project" value="TreeGrafter"/>
</dbReference>
<dbReference type="GO" id="GO:0005737">
    <property type="term" value="C:cytoplasm"/>
    <property type="evidence" value="ECO:0007669"/>
    <property type="project" value="TreeGrafter"/>
</dbReference>
<dbReference type="GO" id="GO:0008154">
    <property type="term" value="P:actin polymerization or depolymerization"/>
    <property type="evidence" value="ECO:0007669"/>
    <property type="project" value="TreeGrafter"/>
</dbReference>
<sequence>VEVLAITGTTATPLSRGFEIFYDTEILVIIHRVKSKSSGLASTFVWCWLGRKSTLGDREEHKVDDLAKRYGTSAKFVHQLAEPAELVQVLGGQLAIRQGSRMHWSTENTTMHLVRSFRNIILIDENDLSIKNLCSAFSYCVTVLGSVYVWNGRGSTDQERKAVLQYATTFSTDSIPPTVLTEGDDDDDEMFWMILGDEDFANADYWRWRRSSPSVDPSIWRININDPSTPVSAVEFISIEQELHKAIYVINCIWEFFILVGREARSNRRAIEFALDLAKELSSEAASSRPYVPTVHVLVLPSQLPLDLRLGIRDLDEAWVNDGETPDHMNLLHYSEATDHVRQAILSFCMSRIN</sequence>
<dbReference type="GO" id="GO:0015629">
    <property type="term" value="C:actin cytoskeleton"/>
    <property type="evidence" value="ECO:0007669"/>
    <property type="project" value="TreeGrafter"/>
</dbReference>
<comment type="caution">
    <text evidence="2">The sequence shown here is derived from an EMBL/GenBank/DDBJ whole genome shotgun (WGS) entry which is preliminary data.</text>
</comment>
<name>A0A9P5NMW1_GYMJU</name>
<dbReference type="Proteomes" id="UP000724874">
    <property type="component" value="Unassembled WGS sequence"/>
</dbReference>
<dbReference type="PANTHER" id="PTHR11977:SF51">
    <property type="entry name" value="PROTEIN FLIGHTLESS-1 HOMOLOG"/>
    <property type="match status" value="1"/>
</dbReference>
<dbReference type="PANTHER" id="PTHR11977">
    <property type="entry name" value="VILLIN"/>
    <property type="match status" value="1"/>
</dbReference>
<dbReference type="SUPFAM" id="SSF55753">
    <property type="entry name" value="Actin depolymerizing proteins"/>
    <property type="match status" value="1"/>
</dbReference>
<keyword evidence="3" id="KW-1185">Reference proteome</keyword>
<evidence type="ECO:0000313" key="3">
    <source>
        <dbReference type="Proteomes" id="UP000724874"/>
    </source>
</evidence>
<dbReference type="OrthoDB" id="6375767at2759"/>
<dbReference type="GO" id="GO:0051015">
    <property type="term" value="F:actin filament binding"/>
    <property type="evidence" value="ECO:0007669"/>
    <property type="project" value="InterPro"/>
</dbReference>
<dbReference type="EMBL" id="JADNYJ010000057">
    <property type="protein sequence ID" value="KAF8897057.1"/>
    <property type="molecule type" value="Genomic_DNA"/>
</dbReference>
<evidence type="ECO:0000313" key="2">
    <source>
        <dbReference type="EMBL" id="KAF8897057.1"/>
    </source>
</evidence>
<feature type="non-terminal residue" evidence="2">
    <location>
        <position position="354"/>
    </location>
</feature>
<keyword evidence="1" id="KW-0677">Repeat</keyword>
<dbReference type="GO" id="GO:0005546">
    <property type="term" value="F:phosphatidylinositol-4,5-bisphosphate binding"/>
    <property type="evidence" value="ECO:0007669"/>
    <property type="project" value="TreeGrafter"/>
</dbReference>
<dbReference type="GO" id="GO:0051014">
    <property type="term" value="P:actin filament severing"/>
    <property type="evidence" value="ECO:0007669"/>
    <property type="project" value="TreeGrafter"/>
</dbReference>
<protein>
    <recommendedName>
        <fullName evidence="4">Gelsolin-like domain-containing protein</fullName>
    </recommendedName>
</protein>
<dbReference type="InterPro" id="IPR007122">
    <property type="entry name" value="Villin/Gelsolin"/>
</dbReference>
<evidence type="ECO:0008006" key="4">
    <source>
        <dbReference type="Google" id="ProtNLM"/>
    </source>
</evidence>
<proteinExistence type="predicted"/>
<evidence type="ECO:0000256" key="1">
    <source>
        <dbReference type="ARBA" id="ARBA00022737"/>
    </source>
</evidence>
<dbReference type="Gene3D" id="3.40.20.10">
    <property type="entry name" value="Severin"/>
    <property type="match status" value="2"/>
</dbReference>
<dbReference type="InterPro" id="IPR029006">
    <property type="entry name" value="ADF-H/Gelsolin-like_dom_sf"/>
</dbReference>
<dbReference type="SMART" id="SM00262">
    <property type="entry name" value="GEL"/>
    <property type="match status" value="1"/>
</dbReference>
<organism evidence="2 3">
    <name type="scientific">Gymnopilus junonius</name>
    <name type="common">Spectacular rustgill mushroom</name>
    <name type="synonym">Gymnopilus spectabilis subsp. junonius</name>
    <dbReference type="NCBI Taxonomy" id="109634"/>
    <lineage>
        <taxon>Eukaryota</taxon>
        <taxon>Fungi</taxon>
        <taxon>Dikarya</taxon>
        <taxon>Basidiomycota</taxon>
        <taxon>Agaricomycotina</taxon>
        <taxon>Agaricomycetes</taxon>
        <taxon>Agaricomycetidae</taxon>
        <taxon>Agaricales</taxon>
        <taxon>Agaricineae</taxon>
        <taxon>Hymenogastraceae</taxon>
        <taxon>Gymnopilus</taxon>
    </lineage>
</organism>
<gene>
    <name evidence="2" type="ORF">CPB84DRAFT_1681849</name>
</gene>
<accession>A0A9P5NMW1</accession>
<dbReference type="AlphaFoldDB" id="A0A9P5NMW1"/>